<accession>Q15K56</accession>
<comment type="function">
    <text evidence="8">Component of the cytochrome c oxidase, the last enzyme in the mitochondrial electron transport chain which drives oxidative phosphorylation. The respiratory chain contains 3 multisubunit complexes succinate dehydrogenase (complex II, CII), ubiquinol-cytochrome c oxidoreductase (cytochrome b-c1 complex, complex III, CIII) and cytochrome c oxidase (complex IV, CIV), that cooperate to transfer electrons derived from NADH and succinate to molecular oxygen, creating an electrochemical gradient over the inner membrane that drives transmembrane transport and the ATP synthase. Cytochrome c oxidase is the component of the respiratory chain that catalyzes the reduction of oxygen to water. Electrons originating from reduced cytochrome c in the intermembrane space (IMS) are transferred via the dinuclear copper A center (CU(A)) of subunit 2 and heme A of subunit 1 to the active site in subunit 1, a binuclear center (BNC) formed by heme A3 and copper B (CU(B)). The BNC reduces molecular oxygen to 2 water molecules using 4 electrons from cytochrome c in the IMS and 4 protons from the mitochondrial matrix.</text>
</comment>
<evidence type="ECO:0000256" key="2">
    <source>
        <dbReference type="ARBA" id="ARBA00010581"/>
    </source>
</evidence>
<name>Q15K56_9BILA</name>
<dbReference type="PANTHER" id="PTHR11403:SF7">
    <property type="entry name" value="CYTOCHROME C OXIDASE SUBUNIT 3"/>
    <property type="match status" value="1"/>
</dbReference>
<dbReference type="InterPro" id="IPR033945">
    <property type="entry name" value="Cyt_c_oxase_su3_dom"/>
</dbReference>
<dbReference type="Pfam" id="PF00510">
    <property type="entry name" value="COX3"/>
    <property type="match status" value="1"/>
</dbReference>
<feature type="transmembrane region" description="Helical" evidence="9">
    <location>
        <begin position="235"/>
        <end position="255"/>
    </location>
</feature>
<feature type="domain" description="Heme-copper oxidase subunit III family profile" evidence="10">
    <location>
        <begin position="1"/>
        <end position="256"/>
    </location>
</feature>
<evidence type="ECO:0000256" key="5">
    <source>
        <dbReference type="ARBA" id="ARBA00022967"/>
    </source>
</evidence>
<keyword evidence="7 9" id="KW-0472">Membrane</keyword>
<evidence type="ECO:0000256" key="9">
    <source>
        <dbReference type="SAM" id="Phobius"/>
    </source>
</evidence>
<dbReference type="GO" id="GO:0004129">
    <property type="term" value="F:cytochrome-c oxidase activity"/>
    <property type="evidence" value="ECO:0007669"/>
    <property type="project" value="InterPro"/>
</dbReference>
<feature type="transmembrane region" description="Helical" evidence="9">
    <location>
        <begin position="74"/>
        <end position="97"/>
    </location>
</feature>
<dbReference type="InterPro" id="IPR024791">
    <property type="entry name" value="Cyt_c/ubiquinol_Oxase_su3"/>
</dbReference>
<feature type="transmembrane region" description="Helical" evidence="9">
    <location>
        <begin position="36"/>
        <end position="53"/>
    </location>
</feature>
<feature type="transmembrane region" description="Helical" evidence="9">
    <location>
        <begin position="12"/>
        <end position="30"/>
    </location>
</feature>
<comment type="subcellular location">
    <subcellularLocation>
        <location evidence="1">Membrane</location>
        <topology evidence="1">Multi-pass membrane protein</topology>
    </subcellularLocation>
</comment>
<evidence type="ECO:0000313" key="11">
    <source>
        <dbReference type="EMBL" id="AAZ76746.1"/>
    </source>
</evidence>
<dbReference type="GO" id="GO:0005739">
    <property type="term" value="C:mitochondrion"/>
    <property type="evidence" value="ECO:0007669"/>
    <property type="project" value="TreeGrafter"/>
</dbReference>
<organism evidence="11">
    <name type="scientific">Flustrellidra hispida</name>
    <dbReference type="NCBI Taxonomy" id="97271"/>
    <lineage>
        <taxon>Eukaryota</taxon>
        <taxon>Metazoa</taxon>
        <taxon>Spiralia</taxon>
        <taxon>Lophotrochozoa</taxon>
        <taxon>Bryozoa</taxon>
        <taxon>Gymnolaemata</taxon>
        <taxon>Ctenostomatida</taxon>
        <taxon>Flustrellidridae</taxon>
        <taxon>Flustrellidra</taxon>
    </lineage>
</organism>
<evidence type="ECO:0000256" key="3">
    <source>
        <dbReference type="ARBA" id="ARBA00015944"/>
    </source>
</evidence>
<evidence type="ECO:0000259" key="10">
    <source>
        <dbReference type="PROSITE" id="PS50253"/>
    </source>
</evidence>
<dbReference type="EMBL" id="DQ157889">
    <property type="protein sequence ID" value="AAZ76746.1"/>
    <property type="molecule type" value="Genomic_DNA"/>
</dbReference>
<dbReference type="GO" id="GO:0016020">
    <property type="term" value="C:membrane"/>
    <property type="evidence" value="ECO:0007669"/>
    <property type="project" value="UniProtKB-SubCell"/>
</dbReference>
<dbReference type="CDD" id="cd01665">
    <property type="entry name" value="Cyt_c_Oxidase_III"/>
    <property type="match status" value="1"/>
</dbReference>
<keyword evidence="4 8" id="KW-0812">Transmembrane</keyword>
<dbReference type="AlphaFoldDB" id="Q15K56"/>
<evidence type="ECO:0000256" key="4">
    <source>
        <dbReference type="ARBA" id="ARBA00022692"/>
    </source>
</evidence>
<dbReference type="RefSeq" id="YP_654699.1">
    <property type="nucleotide sequence ID" value="NC_008192.1"/>
</dbReference>
<dbReference type="InterPro" id="IPR035973">
    <property type="entry name" value="Cyt_c_oxidase_su3-like_sf"/>
</dbReference>
<dbReference type="InterPro" id="IPR013833">
    <property type="entry name" value="Cyt_c_oxidase_su3_a-hlx"/>
</dbReference>
<dbReference type="InterPro" id="IPR000298">
    <property type="entry name" value="Cyt_c_oxidase-like_su3"/>
</dbReference>
<evidence type="ECO:0000256" key="6">
    <source>
        <dbReference type="ARBA" id="ARBA00022989"/>
    </source>
</evidence>
<dbReference type="Gene3D" id="1.10.287.70">
    <property type="match status" value="1"/>
</dbReference>
<dbReference type="GeneID" id="4156020"/>
<geneLocation type="mitochondrion" evidence="11"/>
<evidence type="ECO:0000256" key="7">
    <source>
        <dbReference type="ARBA" id="ARBA00023136"/>
    </source>
</evidence>
<dbReference type="CTD" id="4514"/>
<dbReference type="PROSITE" id="PS50253">
    <property type="entry name" value="COX3"/>
    <property type="match status" value="1"/>
</dbReference>
<dbReference type="SUPFAM" id="SSF81452">
    <property type="entry name" value="Cytochrome c oxidase subunit III-like"/>
    <property type="match status" value="1"/>
</dbReference>
<reference evidence="11" key="1">
    <citation type="journal article" date="2006" name="Mol. Phylogenet. Evol.">
        <title>The complete mitochondrial genome of Flustrellidra hispida and the phylogenetic position of Bryozoa among the Metazoa.</title>
        <authorList>
            <person name="Waeschenbach A."/>
            <person name="Telford M.J."/>
            <person name="Porter J.S."/>
            <person name="Littlewood D.T."/>
        </authorList>
    </citation>
    <scope>NUCLEOTIDE SEQUENCE</scope>
</reference>
<keyword evidence="5" id="KW-1278">Translocase</keyword>
<evidence type="ECO:0000256" key="8">
    <source>
        <dbReference type="RuleBase" id="RU003375"/>
    </source>
</evidence>
<dbReference type="PANTHER" id="PTHR11403">
    <property type="entry name" value="CYTOCHROME C OXIDASE SUBUNIT III"/>
    <property type="match status" value="1"/>
</dbReference>
<dbReference type="FunFam" id="1.20.120.80:FF:000002">
    <property type="entry name" value="Cytochrome c oxidase subunit 3"/>
    <property type="match status" value="1"/>
</dbReference>
<sequence length="256" mass="28391">MPFHLVSYSPWPLLASAGAMFLLSGLGAWFHGQSPALMYIGLLTVLSVSFNWWRDVTSESTYSGYHTSSVTHGLRLGMLLFILSEVCFFFAFFWAFFHSSLSPTPALGGVWPPSGVHPLSATGVPLLNTVILLSSGVTITWCHHSLTSGDTPSAVKSLWITCNLGGYFTYLQATEYLETSFSITDSVFGSCFFVATGFHGLHVLIGTTALLVCLQRLRNIHFSSSHHVGFEASCWYWHFVDVVWLFLFMTIYLWGS</sequence>
<gene>
    <name evidence="11" type="primary">COX3</name>
</gene>
<dbReference type="GO" id="GO:0006123">
    <property type="term" value="P:mitochondrial electron transport, cytochrome c to oxygen"/>
    <property type="evidence" value="ECO:0007669"/>
    <property type="project" value="TreeGrafter"/>
</dbReference>
<comment type="similarity">
    <text evidence="2 8">Belongs to the cytochrome c oxidase subunit 3 family.</text>
</comment>
<keyword evidence="6 9" id="KW-1133">Transmembrane helix</keyword>
<keyword evidence="8 11" id="KW-0496">Mitochondrion</keyword>
<feature type="transmembrane region" description="Helical" evidence="9">
    <location>
        <begin position="187"/>
        <end position="214"/>
    </location>
</feature>
<dbReference type="Gene3D" id="1.20.120.80">
    <property type="entry name" value="Cytochrome c oxidase, subunit III, four-helix bundle"/>
    <property type="match status" value="1"/>
</dbReference>
<protein>
    <recommendedName>
        <fullName evidence="3 8">Cytochrome c oxidase subunit 3</fullName>
    </recommendedName>
</protein>
<proteinExistence type="inferred from homology"/>
<evidence type="ECO:0000256" key="1">
    <source>
        <dbReference type="ARBA" id="ARBA00004141"/>
    </source>
</evidence>